<comment type="caution">
    <text evidence="2">The sequence shown here is derived from an EMBL/GenBank/DDBJ whole genome shotgun (WGS) entry which is preliminary data.</text>
</comment>
<dbReference type="RefSeq" id="WP_160661188.1">
    <property type="nucleotide sequence ID" value="NZ_BAABDV010000001.1"/>
</dbReference>
<dbReference type="PANTHER" id="PTHR43818">
    <property type="entry name" value="BCDNA.GH03377"/>
    <property type="match status" value="1"/>
</dbReference>
<evidence type="ECO:0000259" key="1">
    <source>
        <dbReference type="Pfam" id="PF01408"/>
    </source>
</evidence>
<dbReference type="GO" id="GO:0000166">
    <property type="term" value="F:nucleotide binding"/>
    <property type="evidence" value="ECO:0007669"/>
    <property type="project" value="InterPro"/>
</dbReference>
<dbReference type="InterPro" id="IPR036291">
    <property type="entry name" value="NAD(P)-bd_dom_sf"/>
</dbReference>
<gene>
    <name evidence="2" type="ORF">GRI47_10580</name>
</gene>
<dbReference type="InterPro" id="IPR050463">
    <property type="entry name" value="Gfo/Idh/MocA_oxidrdct_glycsds"/>
</dbReference>
<dbReference type="AlphaFoldDB" id="A0A844Y8J3"/>
<protein>
    <submittedName>
        <fullName evidence="2">Gfo/Idh/MocA family oxidoreductase</fullName>
    </submittedName>
</protein>
<dbReference type="Pfam" id="PF01408">
    <property type="entry name" value="GFO_IDH_MocA"/>
    <property type="match status" value="1"/>
</dbReference>
<dbReference type="PANTHER" id="PTHR43818:SF7">
    <property type="entry name" value="DEHYDROGENASE"/>
    <property type="match status" value="1"/>
</dbReference>
<evidence type="ECO:0000313" key="2">
    <source>
        <dbReference type="EMBL" id="MXO54445.1"/>
    </source>
</evidence>
<evidence type="ECO:0000313" key="3">
    <source>
        <dbReference type="Proteomes" id="UP000430272"/>
    </source>
</evidence>
<name>A0A844Y8J3_9SPHN</name>
<dbReference type="Gene3D" id="3.30.360.10">
    <property type="entry name" value="Dihydrodipicolinate Reductase, domain 2"/>
    <property type="match status" value="1"/>
</dbReference>
<dbReference type="Proteomes" id="UP000430272">
    <property type="component" value="Unassembled WGS sequence"/>
</dbReference>
<organism evidence="2 3">
    <name type="scientific">Qipengyuania pelagi</name>
    <dbReference type="NCBI Taxonomy" id="994320"/>
    <lineage>
        <taxon>Bacteria</taxon>
        <taxon>Pseudomonadati</taxon>
        <taxon>Pseudomonadota</taxon>
        <taxon>Alphaproteobacteria</taxon>
        <taxon>Sphingomonadales</taxon>
        <taxon>Erythrobacteraceae</taxon>
        <taxon>Qipengyuania</taxon>
    </lineage>
</organism>
<dbReference type="SUPFAM" id="SSF51735">
    <property type="entry name" value="NAD(P)-binding Rossmann-fold domains"/>
    <property type="match status" value="1"/>
</dbReference>
<sequence length="313" mass="33962">MTADVSKPIRLALVGIGKIARSQHLPAIDRVGRLDLTAMVSTGAVDDDVRFETLSDLVASGLAIDAVSFATPPVGRFELAVEALAAGWHVMLEKPPTATVSELEELRRVAGEKGRTVFAAWHSHEAAGVGAARQWLADRRILGGEVFWHENVRDFHPGQEWIFAPGGLGVFDPAINALSILTEILPCSLFVEEASLVFPANRHAPIRSRGAFATSQAEARIAFDLDFESAGEAQWDIAIRTDRGVLELRNGGADLYIEGVKQAVARTSEYEALYERFVGLVERGESDVDGRPLQLVADIFLTGGRETCEPFAF</sequence>
<dbReference type="Gene3D" id="3.40.50.720">
    <property type="entry name" value="NAD(P)-binding Rossmann-like Domain"/>
    <property type="match status" value="1"/>
</dbReference>
<dbReference type="OrthoDB" id="9813657at2"/>
<accession>A0A844Y8J3</accession>
<feature type="domain" description="Gfo/Idh/MocA-like oxidoreductase N-terminal" evidence="1">
    <location>
        <begin position="9"/>
        <end position="119"/>
    </location>
</feature>
<keyword evidence="3" id="KW-1185">Reference proteome</keyword>
<proteinExistence type="predicted"/>
<dbReference type="InterPro" id="IPR000683">
    <property type="entry name" value="Gfo/Idh/MocA-like_OxRdtase_N"/>
</dbReference>
<reference evidence="2 3" key="1">
    <citation type="submission" date="2019-12" db="EMBL/GenBank/DDBJ databases">
        <title>Genomic-based taxomic classification of the family Erythrobacteraceae.</title>
        <authorList>
            <person name="Xu L."/>
        </authorList>
    </citation>
    <scope>NUCLEOTIDE SEQUENCE [LARGE SCALE GENOMIC DNA]</scope>
    <source>
        <strain evidence="2 3">JCM 17468</strain>
    </source>
</reference>
<dbReference type="EMBL" id="WTYD01000001">
    <property type="protein sequence ID" value="MXO54445.1"/>
    <property type="molecule type" value="Genomic_DNA"/>
</dbReference>